<dbReference type="GO" id="GO:0055085">
    <property type="term" value="P:transmembrane transport"/>
    <property type="evidence" value="ECO:0007669"/>
    <property type="project" value="InterPro"/>
</dbReference>
<evidence type="ECO:0000259" key="11">
    <source>
        <dbReference type="PROSITE" id="PS52015"/>
    </source>
</evidence>
<dbReference type="PANTHER" id="PTHR33446:SF2">
    <property type="entry name" value="PROTEIN TONB"/>
    <property type="match status" value="1"/>
</dbReference>
<keyword evidence="4" id="KW-1003">Cell membrane</keyword>
<comment type="similarity">
    <text evidence="2">Belongs to the TonB family.</text>
</comment>
<evidence type="ECO:0000256" key="3">
    <source>
        <dbReference type="ARBA" id="ARBA00022448"/>
    </source>
</evidence>
<evidence type="ECO:0000256" key="6">
    <source>
        <dbReference type="ARBA" id="ARBA00022692"/>
    </source>
</evidence>
<evidence type="ECO:0000256" key="5">
    <source>
        <dbReference type="ARBA" id="ARBA00022519"/>
    </source>
</evidence>
<dbReference type="RefSeq" id="WP_350447563.1">
    <property type="nucleotide sequence ID" value="NZ_CP158373.1"/>
</dbReference>
<dbReference type="NCBIfam" id="TIGR01352">
    <property type="entry name" value="tonB_Cterm"/>
    <property type="match status" value="1"/>
</dbReference>
<dbReference type="EMBL" id="CP158373">
    <property type="protein sequence ID" value="XBY64736.1"/>
    <property type="molecule type" value="Genomic_DNA"/>
</dbReference>
<evidence type="ECO:0000256" key="8">
    <source>
        <dbReference type="ARBA" id="ARBA00022989"/>
    </source>
</evidence>
<keyword evidence="7" id="KW-0653">Protein transport</keyword>
<dbReference type="AlphaFoldDB" id="A0AAU7Y6X8"/>
<keyword evidence="3" id="KW-0813">Transport</keyword>
<keyword evidence="8" id="KW-1133">Transmembrane helix</keyword>
<name>A0AAU7Y6X8_9PSED</name>
<dbReference type="GO" id="GO:0015031">
    <property type="term" value="P:protein transport"/>
    <property type="evidence" value="ECO:0007669"/>
    <property type="project" value="UniProtKB-KW"/>
</dbReference>
<keyword evidence="9" id="KW-0472">Membrane</keyword>
<dbReference type="GO" id="GO:0031992">
    <property type="term" value="F:energy transducer activity"/>
    <property type="evidence" value="ECO:0007669"/>
    <property type="project" value="TreeGrafter"/>
</dbReference>
<dbReference type="InterPro" id="IPR006260">
    <property type="entry name" value="TonB/TolA_C"/>
</dbReference>
<evidence type="ECO:0000256" key="7">
    <source>
        <dbReference type="ARBA" id="ARBA00022927"/>
    </source>
</evidence>
<sequence>MSVMVMSDAPLSRLSLPSARAWRNAFAAGCALVLHLGVLALLMAGWAPERPAEPAQRVLTTQLISLPAPAPEPVPAPVQPAVAEAAPVEPLPTPVEPVPPQVDPRIEQRKLEQAALARKRVEEQKRQEQVQQETRRREQQRLEAERVAAAAEQQRQLELARQAEQQRLVAERARQAEAAANSRQYLPIAKEAPDYPQRALDKGIQGDCTVEYRVNPQGRVEDPQVVGDCHPLFIRPSLVAAQTFRYQPRLENGQPVAVPGVRNTFHYRIER</sequence>
<feature type="region of interest" description="Disordered" evidence="10">
    <location>
        <begin position="117"/>
        <end position="137"/>
    </location>
</feature>
<evidence type="ECO:0000256" key="10">
    <source>
        <dbReference type="SAM" id="MobiDB-lite"/>
    </source>
</evidence>
<dbReference type="PANTHER" id="PTHR33446">
    <property type="entry name" value="PROTEIN TONB-RELATED"/>
    <property type="match status" value="1"/>
</dbReference>
<dbReference type="PROSITE" id="PS52015">
    <property type="entry name" value="TONB_CTD"/>
    <property type="match status" value="1"/>
</dbReference>
<evidence type="ECO:0000313" key="12">
    <source>
        <dbReference type="EMBL" id="XBY64736.1"/>
    </source>
</evidence>
<dbReference type="Gene3D" id="3.30.1150.10">
    <property type="match status" value="1"/>
</dbReference>
<gene>
    <name evidence="12" type="ORF">ABS648_02945</name>
</gene>
<dbReference type="InterPro" id="IPR051045">
    <property type="entry name" value="TonB-dependent_transducer"/>
</dbReference>
<evidence type="ECO:0000256" key="9">
    <source>
        <dbReference type="ARBA" id="ARBA00023136"/>
    </source>
</evidence>
<dbReference type="GO" id="GO:0098797">
    <property type="term" value="C:plasma membrane protein complex"/>
    <property type="evidence" value="ECO:0007669"/>
    <property type="project" value="TreeGrafter"/>
</dbReference>
<evidence type="ECO:0000256" key="4">
    <source>
        <dbReference type="ARBA" id="ARBA00022475"/>
    </source>
</evidence>
<feature type="compositionally biased region" description="Basic and acidic residues" evidence="10">
    <location>
        <begin position="119"/>
        <end position="137"/>
    </location>
</feature>
<evidence type="ECO:0000256" key="2">
    <source>
        <dbReference type="ARBA" id="ARBA00006555"/>
    </source>
</evidence>
<dbReference type="Pfam" id="PF03544">
    <property type="entry name" value="TonB_C"/>
    <property type="match status" value="1"/>
</dbReference>
<keyword evidence="5" id="KW-0997">Cell inner membrane</keyword>
<keyword evidence="6" id="KW-0812">Transmembrane</keyword>
<comment type="subcellular location">
    <subcellularLocation>
        <location evidence="1">Cell inner membrane</location>
        <topology evidence="1">Single-pass membrane protein</topology>
        <orientation evidence="1">Periplasmic side</orientation>
    </subcellularLocation>
</comment>
<dbReference type="SUPFAM" id="SSF74653">
    <property type="entry name" value="TolA/TonB C-terminal domain"/>
    <property type="match status" value="1"/>
</dbReference>
<proteinExistence type="inferred from homology"/>
<accession>A0AAU7Y6X8</accession>
<dbReference type="InterPro" id="IPR037682">
    <property type="entry name" value="TonB_C"/>
</dbReference>
<reference evidence="12" key="1">
    <citation type="submission" date="2023-08" db="EMBL/GenBank/DDBJ databases">
        <title>Increased levels of nutrients transform a symbiont into a lethal pathobiont.</title>
        <authorList>
            <person name="Lachnit T."/>
            <person name="Ulrich L."/>
            <person name="Willmer F.M."/>
            <person name="Hasenbein T."/>
            <person name="Steiner L.X."/>
            <person name="Wolters M."/>
            <person name="Herbst E.M."/>
            <person name="Deines P."/>
        </authorList>
    </citation>
    <scope>NUCLEOTIDE SEQUENCE</scope>
    <source>
        <strain evidence="12">T3</strain>
    </source>
</reference>
<organism evidence="12">
    <name type="scientific">Pseudomonas solani</name>
    <dbReference type="NCBI Taxonomy" id="2731552"/>
    <lineage>
        <taxon>Bacteria</taxon>
        <taxon>Pseudomonadati</taxon>
        <taxon>Pseudomonadota</taxon>
        <taxon>Gammaproteobacteria</taxon>
        <taxon>Pseudomonadales</taxon>
        <taxon>Pseudomonadaceae</taxon>
        <taxon>Pseudomonas</taxon>
    </lineage>
</organism>
<evidence type="ECO:0000256" key="1">
    <source>
        <dbReference type="ARBA" id="ARBA00004383"/>
    </source>
</evidence>
<protein>
    <submittedName>
        <fullName evidence="12">TonB family protein</fullName>
    </submittedName>
</protein>
<feature type="domain" description="TonB C-terminal" evidence="11">
    <location>
        <begin position="180"/>
        <end position="271"/>
    </location>
</feature>